<evidence type="ECO:0000313" key="10">
    <source>
        <dbReference type="Proteomes" id="UP000276991"/>
    </source>
</evidence>
<protein>
    <recommendedName>
        <fullName evidence="8">Cyclin-like domain-containing protein</fullName>
    </recommendedName>
</protein>
<feature type="compositionally biased region" description="Low complexity" evidence="7">
    <location>
        <begin position="328"/>
        <end position="353"/>
    </location>
</feature>
<evidence type="ECO:0000256" key="5">
    <source>
        <dbReference type="ARBA" id="ARBA00056850"/>
    </source>
</evidence>
<feature type="region of interest" description="Disordered" evidence="7">
    <location>
        <begin position="395"/>
        <end position="414"/>
    </location>
</feature>
<reference evidence="9 10" key="1">
    <citation type="submission" date="2018-08" db="EMBL/GenBank/DDBJ databases">
        <authorList>
            <person name="Laetsch R D."/>
            <person name="Stevens L."/>
            <person name="Kumar S."/>
            <person name="Blaxter L. M."/>
        </authorList>
    </citation>
    <scope>NUCLEOTIDE SEQUENCE [LARGE SCALE GENOMIC DNA]</scope>
</reference>
<organism evidence="9 10">
    <name type="scientific">Acanthocheilonema viteae</name>
    <name type="common">Filarial nematode worm</name>
    <name type="synonym">Dipetalonema viteae</name>
    <dbReference type="NCBI Taxonomy" id="6277"/>
    <lineage>
        <taxon>Eukaryota</taxon>
        <taxon>Metazoa</taxon>
        <taxon>Ecdysozoa</taxon>
        <taxon>Nematoda</taxon>
        <taxon>Chromadorea</taxon>
        <taxon>Rhabditida</taxon>
        <taxon>Spirurina</taxon>
        <taxon>Spiruromorpha</taxon>
        <taxon>Filarioidea</taxon>
        <taxon>Onchocercidae</taxon>
        <taxon>Acanthocheilonema</taxon>
    </lineage>
</organism>
<dbReference type="GO" id="GO:0006357">
    <property type="term" value="P:regulation of transcription by RNA polymerase II"/>
    <property type="evidence" value="ECO:0007669"/>
    <property type="project" value="InterPro"/>
</dbReference>
<feature type="domain" description="Cyclin-like" evidence="8">
    <location>
        <begin position="70"/>
        <end position="173"/>
    </location>
</feature>
<dbReference type="OrthoDB" id="25002at2759"/>
<dbReference type="Proteomes" id="UP000276991">
    <property type="component" value="Unassembled WGS sequence"/>
</dbReference>
<evidence type="ECO:0000256" key="7">
    <source>
        <dbReference type="SAM" id="MobiDB-lite"/>
    </source>
</evidence>
<dbReference type="Pfam" id="PF21797">
    <property type="entry name" value="CycT2-like_C"/>
    <property type="match status" value="1"/>
</dbReference>
<dbReference type="PANTHER" id="PTHR10026">
    <property type="entry name" value="CYCLIN"/>
    <property type="match status" value="1"/>
</dbReference>
<dbReference type="FunFam" id="1.10.472.10:FF:000181">
    <property type="entry name" value="Protein CBR-CIT-1.1"/>
    <property type="match status" value="1"/>
</dbReference>
<feature type="compositionally biased region" description="Basic and acidic residues" evidence="7">
    <location>
        <begin position="510"/>
        <end position="545"/>
    </location>
</feature>
<gene>
    <name evidence="9" type="ORF">NAV_LOCUS8333</name>
</gene>
<keyword evidence="2" id="KW-0805">Transcription regulation</keyword>
<comment type="function">
    <text evidence="5">Regulatory subunit of the cyclin-dependent kinase pair (CDK9/cyclin T) complex, also called positive transcription elongation factor B (P-TEFb), which is proposed to facilitate the transition from abortive to production elongation by phosphorylating the CTD (carboxy-terminal domain) of the large subunit of RNA polymerase II (RNAP II).</text>
</comment>
<dbReference type="SUPFAM" id="SSF47954">
    <property type="entry name" value="Cyclin-like"/>
    <property type="match status" value="2"/>
</dbReference>
<dbReference type="Gene3D" id="1.10.472.10">
    <property type="entry name" value="Cyclin-like"/>
    <property type="match status" value="2"/>
</dbReference>
<dbReference type="EMBL" id="UPTC01002491">
    <property type="protein sequence ID" value="VBB33542.1"/>
    <property type="molecule type" value="Genomic_DNA"/>
</dbReference>
<evidence type="ECO:0000256" key="6">
    <source>
        <dbReference type="RuleBase" id="RU000383"/>
    </source>
</evidence>
<dbReference type="STRING" id="6277.A0A498SW43"/>
<accession>A0A498SW43</accession>
<evidence type="ECO:0000256" key="2">
    <source>
        <dbReference type="ARBA" id="ARBA00023015"/>
    </source>
</evidence>
<comment type="similarity">
    <text evidence="1">Belongs to the cyclin family. Cyclin C subfamily.</text>
</comment>
<dbReference type="InterPro" id="IPR013763">
    <property type="entry name" value="Cyclin-like_dom"/>
</dbReference>
<dbReference type="Pfam" id="PF00134">
    <property type="entry name" value="Cyclin_N"/>
    <property type="match status" value="1"/>
</dbReference>
<feature type="region of interest" description="Disordered" evidence="7">
    <location>
        <begin position="500"/>
        <end position="545"/>
    </location>
</feature>
<dbReference type="AlphaFoldDB" id="A0A498SW43"/>
<dbReference type="SMART" id="SM00385">
    <property type="entry name" value="CYCLIN"/>
    <property type="match status" value="1"/>
</dbReference>
<dbReference type="GO" id="GO:0016538">
    <property type="term" value="F:cyclin-dependent protein serine/threonine kinase regulator activity"/>
    <property type="evidence" value="ECO:0007669"/>
    <property type="project" value="InterPro"/>
</dbReference>
<evidence type="ECO:0000256" key="4">
    <source>
        <dbReference type="ARBA" id="ARBA00023163"/>
    </source>
</evidence>
<feature type="region of interest" description="Disordered" evidence="7">
    <location>
        <begin position="322"/>
        <end position="366"/>
    </location>
</feature>
<evidence type="ECO:0000259" key="8">
    <source>
        <dbReference type="SMART" id="SM00385"/>
    </source>
</evidence>
<sequence length="545" mass="61608">MSAASVTANIGTSQAAALGERQSAAAASASASVPSSSRWIFTYEQLMRVPSIREGMSPEEELKRRRVSASTIHQMADRLNHESRVRISQLCICAAMMHMHRFFVFHSFFKFDPRDIAAACLFLAGKSEECPRKLDHVVRIWWAIKFPHSPNLDNNRLYEASQLIVTLENLVLQTIGKFCSLFGVATMQSYFVICLLKCRTFDLSVDIPHPYVLTHMQKFARDASGNRRISEIAYWFASDMLHMTNWGVRYTAKAIACVCIQMACLWAEFEIQTTPDEAPWYKQVDPTMTLDKLLKLTEEFSRIYKTHGESLNIKKYAMRSSLRETATPQNPNQSQQQSPQQHSSQQPRQGQNQVAPSIATLPPPPVAPQLNIAVAVKGAEPTRRIDLSDYKLRNNAAQQQQQPSNSQNSAAQAQRRNFMRPDVLPQTVAKGLDLSLPPIIANGKFDCMHLKMYFINFTMSNKPDPVKPNEAKVVQMSKSGTPKPTTSQKPAITNAVKQLQPMRQPAGAIEQERHKKPKLDDYDKDLKHRRIEKTNAEGEFKRTFA</sequence>
<evidence type="ECO:0000313" key="9">
    <source>
        <dbReference type="EMBL" id="VBB33542.1"/>
    </source>
</evidence>
<evidence type="ECO:0000256" key="3">
    <source>
        <dbReference type="ARBA" id="ARBA00023127"/>
    </source>
</evidence>
<evidence type="ECO:0000256" key="1">
    <source>
        <dbReference type="ARBA" id="ARBA00008638"/>
    </source>
</evidence>
<dbReference type="InterPro" id="IPR036915">
    <property type="entry name" value="Cyclin-like_sf"/>
</dbReference>
<proteinExistence type="inferred from homology"/>
<dbReference type="InterPro" id="IPR006671">
    <property type="entry name" value="Cyclin_N"/>
</dbReference>
<keyword evidence="10" id="KW-1185">Reference proteome</keyword>
<keyword evidence="4" id="KW-0804">Transcription</keyword>
<dbReference type="InterPro" id="IPR043198">
    <property type="entry name" value="Cyclin/Ssn8"/>
</dbReference>
<keyword evidence="3 6" id="KW-0195">Cyclin</keyword>
<name>A0A498SW43_ACAVI</name>